<dbReference type="Pfam" id="PF13354">
    <property type="entry name" value="Beta-lactamase2"/>
    <property type="match status" value="1"/>
</dbReference>
<dbReference type="SUPFAM" id="SSF56601">
    <property type="entry name" value="beta-lactamase/transpeptidase-like"/>
    <property type="match status" value="1"/>
</dbReference>
<gene>
    <name evidence="3" type="ORF">G5C51_12370</name>
</gene>
<dbReference type="AlphaFoldDB" id="A0A6G4TXZ8"/>
<dbReference type="Proteomes" id="UP000481583">
    <property type="component" value="Unassembled WGS sequence"/>
</dbReference>
<dbReference type="PANTHER" id="PTHR35333:SF3">
    <property type="entry name" value="BETA-LACTAMASE-TYPE TRANSPEPTIDASE FOLD CONTAINING PROTEIN"/>
    <property type="match status" value="1"/>
</dbReference>
<dbReference type="GO" id="GO:0046677">
    <property type="term" value="P:response to antibiotic"/>
    <property type="evidence" value="ECO:0007669"/>
    <property type="project" value="InterPro"/>
</dbReference>
<feature type="domain" description="Beta-lactamase class A catalytic" evidence="2">
    <location>
        <begin position="120"/>
        <end position="260"/>
    </location>
</feature>
<name>A0A6G4TXZ8_9ACTN</name>
<dbReference type="GO" id="GO:0030655">
    <property type="term" value="P:beta-lactam antibiotic catabolic process"/>
    <property type="evidence" value="ECO:0007669"/>
    <property type="project" value="InterPro"/>
</dbReference>
<keyword evidence="3" id="KW-0378">Hydrolase</keyword>
<dbReference type="InterPro" id="IPR045155">
    <property type="entry name" value="Beta-lactam_cat"/>
</dbReference>
<keyword evidence="1" id="KW-0732">Signal</keyword>
<dbReference type="InterPro" id="IPR000871">
    <property type="entry name" value="Beta-lactam_class-A"/>
</dbReference>
<evidence type="ECO:0000259" key="2">
    <source>
        <dbReference type="Pfam" id="PF13354"/>
    </source>
</evidence>
<evidence type="ECO:0000313" key="3">
    <source>
        <dbReference type="EMBL" id="NGN64693.1"/>
    </source>
</evidence>
<dbReference type="PANTHER" id="PTHR35333">
    <property type="entry name" value="BETA-LACTAMASE"/>
    <property type="match status" value="1"/>
</dbReference>
<keyword evidence="4" id="KW-1185">Reference proteome</keyword>
<organism evidence="3 4">
    <name type="scientific">Streptomyces coryli</name>
    <dbReference type="NCBI Taxonomy" id="1128680"/>
    <lineage>
        <taxon>Bacteria</taxon>
        <taxon>Bacillati</taxon>
        <taxon>Actinomycetota</taxon>
        <taxon>Actinomycetes</taxon>
        <taxon>Kitasatosporales</taxon>
        <taxon>Streptomycetaceae</taxon>
        <taxon>Streptomyces</taxon>
    </lineage>
</organism>
<dbReference type="GO" id="GO:0008800">
    <property type="term" value="F:beta-lactamase activity"/>
    <property type="evidence" value="ECO:0007669"/>
    <property type="project" value="InterPro"/>
</dbReference>
<evidence type="ECO:0000313" key="4">
    <source>
        <dbReference type="Proteomes" id="UP000481583"/>
    </source>
</evidence>
<evidence type="ECO:0000256" key="1">
    <source>
        <dbReference type="SAM" id="SignalP"/>
    </source>
</evidence>
<dbReference type="EMBL" id="JAAKZV010000041">
    <property type="protein sequence ID" value="NGN64693.1"/>
    <property type="molecule type" value="Genomic_DNA"/>
</dbReference>
<protein>
    <submittedName>
        <fullName evidence="3">Serine hydrolase</fullName>
    </submittedName>
</protein>
<comment type="caution">
    <text evidence="3">The sequence shown here is derived from an EMBL/GenBank/DDBJ whole genome shotgun (WGS) entry which is preliminary data.</text>
</comment>
<dbReference type="PROSITE" id="PS51257">
    <property type="entry name" value="PROKAR_LIPOPROTEIN"/>
    <property type="match status" value="1"/>
</dbReference>
<feature type="signal peptide" evidence="1">
    <location>
        <begin position="1"/>
        <end position="31"/>
    </location>
</feature>
<proteinExistence type="predicted"/>
<dbReference type="Gene3D" id="3.40.710.10">
    <property type="entry name" value="DD-peptidase/beta-lactamase superfamily"/>
    <property type="match status" value="1"/>
</dbReference>
<feature type="chain" id="PRO_5026134497" evidence="1">
    <location>
        <begin position="32"/>
        <end position="301"/>
    </location>
</feature>
<dbReference type="InterPro" id="IPR012338">
    <property type="entry name" value="Beta-lactam/transpept-like"/>
</dbReference>
<reference evidence="3 4" key="1">
    <citation type="submission" date="2020-02" db="EMBL/GenBank/DDBJ databases">
        <title>Whole-genome analyses of novel actinobacteria.</title>
        <authorList>
            <person name="Sahin N."/>
        </authorList>
    </citation>
    <scope>NUCLEOTIDE SEQUENCE [LARGE SCALE GENOMIC DNA]</scope>
    <source>
        <strain evidence="3 4">A7024</strain>
    </source>
</reference>
<sequence length="301" mass="32507">MRVTHAAAPRFLPTVTLAALLACALPGQAAAAPTPRAAAVTCASEDHPGIARQLERGLRTALQGRPGTAAFAVHDARRGLDCSYHAGRRIETASVAKLMIMQAVAYRAKLEHRTLSPSEKQQLRPMITASDNNAASRLWSHVGRERMQRFVEKAGLGDTELGWGRYWGLSQTTARDQLILLDHLTRKDSPLATPASRAYMRDLLAHIRTGQRWGVTAGAPAGARVRLKNGWLPRPSGGWRVHSVGTVGGGDRDYRIAVLTTGSASMDTGVRTVERVARAVHAELGDPAPQSREGRVLTDQD</sequence>
<accession>A0A6G4TXZ8</accession>
<dbReference type="RefSeq" id="WP_165236428.1">
    <property type="nucleotide sequence ID" value="NZ_JAAKZV010000041.1"/>
</dbReference>